<dbReference type="PATRIC" id="fig|1121335.3.peg.2049"/>
<sequence length="37" mass="4188">MYFLSCLKVYVYQIKANFKISLSVEGLGIKAALISYL</sequence>
<protein>
    <submittedName>
        <fullName evidence="1">Uncharacterized protein</fullName>
    </submittedName>
</protein>
<evidence type="ECO:0000313" key="2">
    <source>
        <dbReference type="Proteomes" id="UP000011220"/>
    </source>
</evidence>
<dbReference type="AlphaFoldDB" id="L7VLF4"/>
<reference evidence="1 2" key="1">
    <citation type="journal article" date="2013" name="Genome Announc.">
        <title>Complete genome sequence of Clostridium stercorarium subsp. stercorarium strain DSM 8532, a thermophilic degrader of plant cell wall fibers.</title>
        <authorList>
            <person name="Poehlein A."/>
            <person name="Zverlov V.V."/>
            <person name="Daniel R."/>
            <person name="Schwarz W.H."/>
            <person name="Liebl W."/>
        </authorList>
    </citation>
    <scope>NUCLEOTIDE SEQUENCE [LARGE SCALE GENOMIC DNA]</scope>
    <source>
        <strain evidence="2">ATCC 35414 / DSM 8532 / NCIMB 11754</strain>
    </source>
</reference>
<organism evidence="1 2">
    <name type="scientific">Thermoclostridium stercorarium (strain ATCC 35414 / DSM 8532 / NCIMB 11754)</name>
    <name type="common">Clostridium stercorarium</name>
    <dbReference type="NCBI Taxonomy" id="1121335"/>
    <lineage>
        <taxon>Bacteria</taxon>
        <taxon>Bacillati</taxon>
        <taxon>Bacillota</taxon>
        <taxon>Clostridia</taxon>
        <taxon>Eubacteriales</taxon>
        <taxon>Oscillospiraceae</taxon>
        <taxon>Thermoclostridium</taxon>
    </lineage>
</organism>
<gene>
    <name evidence="1" type="ordered locus">Cst_c20420</name>
</gene>
<proteinExistence type="predicted"/>
<name>L7VLF4_THES1</name>
<dbReference type="EMBL" id="CP004044">
    <property type="protein sequence ID" value="AGC69015.1"/>
    <property type="molecule type" value="Genomic_DNA"/>
</dbReference>
<accession>L7VLF4</accession>
<dbReference type="Proteomes" id="UP000011220">
    <property type="component" value="Chromosome"/>
</dbReference>
<evidence type="ECO:0000313" key="1">
    <source>
        <dbReference type="EMBL" id="AGC69015.1"/>
    </source>
</evidence>
<keyword evidence="2" id="KW-1185">Reference proteome</keyword>
<dbReference type="KEGG" id="css:Cst_c20420"/>